<comment type="caution">
    <text evidence="3">The sequence shown here is derived from an EMBL/GenBank/DDBJ whole genome shotgun (WGS) entry which is preliminary data.</text>
</comment>
<evidence type="ECO:0000259" key="2">
    <source>
        <dbReference type="Pfam" id="PF11706"/>
    </source>
</evidence>
<proteinExistence type="predicted"/>
<dbReference type="SUPFAM" id="SSF160904">
    <property type="entry name" value="Jann2411-like"/>
    <property type="match status" value="1"/>
</dbReference>
<reference evidence="3 4" key="1">
    <citation type="journal article" date="2019" name="Int. J. Syst. Evol. Microbiol.">
        <title>The Global Catalogue of Microorganisms (GCM) 10K type strain sequencing project: providing services to taxonomists for standard genome sequencing and annotation.</title>
        <authorList>
            <consortium name="The Broad Institute Genomics Platform"/>
            <consortium name="The Broad Institute Genome Sequencing Center for Infectious Disease"/>
            <person name="Wu L."/>
            <person name="Ma J."/>
        </authorList>
    </citation>
    <scope>NUCLEOTIDE SEQUENCE [LARGE SCALE GENOMIC DNA]</scope>
    <source>
        <strain evidence="3 4">JCM 11896</strain>
    </source>
</reference>
<dbReference type="InterPro" id="IPR010852">
    <property type="entry name" value="ABATE"/>
</dbReference>
<organism evidence="3 4">
    <name type="scientific">Pseudonocardia kongjuensis</name>
    <dbReference type="NCBI Taxonomy" id="102227"/>
    <lineage>
        <taxon>Bacteria</taxon>
        <taxon>Bacillati</taxon>
        <taxon>Actinomycetota</taxon>
        <taxon>Actinomycetes</taxon>
        <taxon>Pseudonocardiales</taxon>
        <taxon>Pseudonocardiaceae</taxon>
        <taxon>Pseudonocardia</taxon>
    </lineage>
</organism>
<accession>A0ABN1XQ34</accession>
<sequence length="197" mass="21188">MVRQKHGQRLGSSRAGGYPGPMPDVRPLTGEPLPLDLLNTRWSEGGTEQDLLSTPDGVAAWLAGHGFAGPAGEPVAAALREARAVMTELLDAPAAGTAAAFDRILDRGRLRRGYGPAGAVTRPETGDPAWLPAWTAAEALLRLLETRPERVRRCAHDTCVLHFLDTTRNGTRRWCSMASCGNRSKSNRHYARTRGGG</sequence>
<protein>
    <submittedName>
        <fullName evidence="3">CGNR zinc finger domain-containing protein</fullName>
    </submittedName>
</protein>
<dbReference type="InterPro" id="IPR023286">
    <property type="entry name" value="ABATE_dom_sf"/>
</dbReference>
<keyword evidence="4" id="KW-1185">Reference proteome</keyword>
<feature type="domain" description="Zinc finger CGNR" evidence="2">
    <location>
        <begin position="150"/>
        <end position="192"/>
    </location>
</feature>
<gene>
    <name evidence="3" type="ORF">GCM10009613_22870</name>
</gene>
<dbReference type="Pfam" id="PF11706">
    <property type="entry name" value="zf-CGNR"/>
    <property type="match status" value="1"/>
</dbReference>
<evidence type="ECO:0000313" key="4">
    <source>
        <dbReference type="Proteomes" id="UP001501414"/>
    </source>
</evidence>
<dbReference type="InterPro" id="IPR021005">
    <property type="entry name" value="Znf_CGNR"/>
</dbReference>
<dbReference type="PANTHER" id="PTHR35525">
    <property type="entry name" value="BLL6575 PROTEIN"/>
    <property type="match status" value="1"/>
</dbReference>
<dbReference type="PANTHER" id="PTHR35525:SF3">
    <property type="entry name" value="BLL6575 PROTEIN"/>
    <property type="match status" value="1"/>
</dbReference>
<dbReference type="Proteomes" id="UP001501414">
    <property type="component" value="Unassembled WGS sequence"/>
</dbReference>
<evidence type="ECO:0000313" key="3">
    <source>
        <dbReference type="EMBL" id="GAA1387374.1"/>
    </source>
</evidence>
<name>A0ABN1XQ34_9PSEU</name>
<dbReference type="Pfam" id="PF07336">
    <property type="entry name" value="ABATE"/>
    <property type="match status" value="1"/>
</dbReference>
<dbReference type="EMBL" id="BAAAJK010000007">
    <property type="protein sequence ID" value="GAA1387374.1"/>
    <property type="molecule type" value="Genomic_DNA"/>
</dbReference>
<evidence type="ECO:0000256" key="1">
    <source>
        <dbReference type="SAM" id="MobiDB-lite"/>
    </source>
</evidence>
<dbReference type="Gene3D" id="1.10.3300.10">
    <property type="entry name" value="Jann2411-like domain"/>
    <property type="match status" value="1"/>
</dbReference>
<feature type="region of interest" description="Disordered" evidence="1">
    <location>
        <begin position="1"/>
        <end position="30"/>
    </location>
</feature>